<dbReference type="STRING" id="593750.Metfor_1384"/>
<dbReference type="eggNOG" id="arCOG04362">
    <property type="taxonomic scope" value="Archaea"/>
</dbReference>
<reference evidence="1 2" key="2">
    <citation type="journal article" date="2014" name="Genome Announc.">
        <title>Complete Genome Sequence of Methanoregula formicica SMSPT, a Mesophilic Hydrogenotrophic Methanogen Isolated from a Methanogenic Upflow Anaerobic Sludge Blanket Reactor.</title>
        <authorList>
            <person name="Yamamoto K."/>
            <person name="Tamaki H."/>
            <person name="Cadillo-Quiroz H."/>
            <person name="Imachi H."/>
            <person name="Kyrpides N."/>
            <person name="Woyke T."/>
            <person name="Goodwin L."/>
            <person name="Zinder S.H."/>
            <person name="Kamagata Y."/>
            <person name="Liu W.T."/>
        </authorList>
    </citation>
    <scope>NUCLEOTIDE SEQUENCE [LARGE SCALE GENOMIC DNA]</scope>
    <source>
        <strain evidence="2">DSM 22288 / NBRC 105244 / SMSP</strain>
    </source>
</reference>
<keyword evidence="2" id="KW-1185">Reference proteome</keyword>
<reference evidence="2" key="1">
    <citation type="submission" date="2011-12" db="EMBL/GenBank/DDBJ databases">
        <title>Complete sequence of Methanoregula formicicum SMSP.</title>
        <authorList>
            <person name="Lucas S."/>
            <person name="Han J."/>
            <person name="Lapidus A."/>
            <person name="Cheng J.-F."/>
            <person name="Goodwin L."/>
            <person name="Pitluck S."/>
            <person name="Peters L."/>
            <person name="Ovchinnikova G."/>
            <person name="Teshima H."/>
            <person name="Detter J.C."/>
            <person name="Han C."/>
            <person name="Tapia R."/>
            <person name="Land M."/>
            <person name="Hauser L."/>
            <person name="Kyrpides N."/>
            <person name="Ivanova N."/>
            <person name="Pagani I."/>
            <person name="Imachi H."/>
            <person name="Tamaki H."/>
            <person name="Sekiguchi Y."/>
            <person name="Kamagata Y."/>
            <person name="Cadillo-Quiroz H."/>
            <person name="Zinder S."/>
            <person name="Liu W.-T."/>
            <person name="Woyke T."/>
        </authorList>
    </citation>
    <scope>NUCLEOTIDE SEQUENCE [LARGE SCALE GENOMIC DNA]</scope>
    <source>
        <strain evidence="2">DSM 22288 / NBRC 105244 / SMSP</strain>
    </source>
</reference>
<dbReference type="InterPro" id="IPR036390">
    <property type="entry name" value="WH_DNA-bd_sf"/>
</dbReference>
<dbReference type="AlphaFoldDB" id="L0HGH0"/>
<protein>
    <submittedName>
        <fullName evidence="1">Uncharacterized protein</fullName>
    </submittedName>
</protein>
<dbReference type="HOGENOM" id="CLU_1131604_0_0_2"/>
<gene>
    <name evidence="1" type="ordered locus">Metfor_1384</name>
</gene>
<organism evidence="1 2">
    <name type="scientific">Methanoregula formicica (strain DSM 22288 / NBRC 105244 / SMSP)</name>
    <dbReference type="NCBI Taxonomy" id="593750"/>
    <lineage>
        <taxon>Archaea</taxon>
        <taxon>Methanobacteriati</taxon>
        <taxon>Methanobacteriota</taxon>
        <taxon>Stenosarchaea group</taxon>
        <taxon>Methanomicrobia</taxon>
        <taxon>Methanomicrobiales</taxon>
        <taxon>Methanoregulaceae</taxon>
        <taxon>Methanoregula</taxon>
    </lineage>
</organism>
<evidence type="ECO:0000313" key="1">
    <source>
        <dbReference type="EMBL" id="AGB02423.1"/>
    </source>
</evidence>
<dbReference type="GeneID" id="14307773"/>
<dbReference type="InParanoid" id="L0HGH0"/>
<dbReference type="KEGG" id="mfo:Metfor_1384"/>
<dbReference type="EMBL" id="CP003167">
    <property type="protein sequence ID" value="AGB02423.1"/>
    <property type="molecule type" value="Genomic_DNA"/>
</dbReference>
<sequence length="245" mass="28990">MSNIEPRTQKRTKTLPENQTKILLHIALNGPIDAYRMNKELSFKLSTTQLAFKTLREMGLIKLKDTIKGKTDQNRKIYDLTPYGFCLVTGAMIENNSVVSFDEVSKFLKIHKELFPDLLEKWDFFINNSKDYFSHNPVEWQQPVYMVHIPDISTQIWCDILRHTCNSVKNSYHWSGKEVTVEMICDEYRQTLVNELYEDQYGPYIDGFVYSLKQDKELWDELVPEVQSFIDDFKERIVRLEKIIE</sequence>
<name>L0HGH0_METFS</name>
<evidence type="ECO:0000313" key="2">
    <source>
        <dbReference type="Proteomes" id="UP000010824"/>
    </source>
</evidence>
<dbReference type="RefSeq" id="WP_015285386.1">
    <property type="nucleotide sequence ID" value="NC_019943.1"/>
</dbReference>
<accession>L0HGH0</accession>
<proteinExistence type="predicted"/>
<dbReference type="SUPFAM" id="SSF46785">
    <property type="entry name" value="Winged helix' DNA-binding domain"/>
    <property type="match status" value="1"/>
</dbReference>
<dbReference type="Proteomes" id="UP000010824">
    <property type="component" value="Chromosome"/>
</dbReference>